<evidence type="ECO:0000313" key="9">
    <source>
        <dbReference type="Proteomes" id="UP001347796"/>
    </source>
</evidence>
<evidence type="ECO:0000256" key="6">
    <source>
        <dbReference type="SAM" id="Phobius"/>
    </source>
</evidence>
<feature type="region of interest" description="Disordered" evidence="5">
    <location>
        <begin position="288"/>
        <end position="377"/>
    </location>
</feature>
<sequence>MRTSDWTHNHSNVANYMFLMQSSNYTVSASDEHYLVRITLTGCGLSLVGCIICLFLICFLPRQKGDGPFIVANLCSALLTAQLAFIGAENAYPTRTWCKGATAILHYLYLTIHFWSLCFSLHLMMKLLGILQTEKAKRRLMLMCIGWFLPTVIVGMTAVLRGDTYGKDQLCWLTAEKNTRYAFLGPVYFIMTVNFIVTFIMFIARLAHDNRKHVPLLKRLRHQVMTFITLVPVLSLTWVFGLSPASNMVSQYLFVMINSSQGLWILLGHMMFSTPIKALLLTKVMGEQPKPKKKEAGESDSSEEVSEDLTATSDLDPNLENEKKTAVLQYNCPAENVVRKTSTTRSRHVPAFNTELSDSSGGRHHREQDLGDGTTTA</sequence>
<feature type="transmembrane region" description="Helical" evidence="6">
    <location>
        <begin position="107"/>
        <end position="128"/>
    </location>
</feature>
<keyword evidence="3 6" id="KW-1133">Transmembrane helix</keyword>
<evidence type="ECO:0000256" key="3">
    <source>
        <dbReference type="ARBA" id="ARBA00022989"/>
    </source>
</evidence>
<evidence type="ECO:0000256" key="1">
    <source>
        <dbReference type="ARBA" id="ARBA00004141"/>
    </source>
</evidence>
<accession>A0AAN8JUL6</accession>
<keyword evidence="2 6" id="KW-0812">Transmembrane</keyword>
<dbReference type="InterPro" id="IPR000832">
    <property type="entry name" value="GPCR_2_secretin-like"/>
</dbReference>
<feature type="domain" description="G-protein coupled receptors family 2 profile 2" evidence="7">
    <location>
        <begin position="35"/>
        <end position="273"/>
    </location>
</feature>
<name>A0AAN8JUL6_PATCE</name>
<feature type="compositionally biased region" description="Acidic residues" evidence="5">
    <location>
        <begin position="298"/>
        <end position="307"/>
    </location>
</feature>
<feature type="transmembrane region" description="Helical" evidence="6">
    <location>
        <begin position="34"/>
        <end position="57"/>
    </location>
</feature>
<keyword evidence="4 6" id="KW-0472">Membrane</keyword>
<feature type="transmembrane region" description="Helical" evidence="6">
    <location>
        <begin position="181"/>
        <end position="203"/>
    </location>
</feature>
<reference evidence="8 9" key="1">
    <citation type="submission" date="2024-01" db="EMBL/GenBank/DDBJ databases">
        <title>The genome of the rayed Mediterranean limpet Patella caerulea (Linnaeus, 1758).</title>
        <authorList>
            <person name="Anh-Thu Weber A."/>
            <person name="Halstead-Nussloch G."/>
        </authorList>
    </citation>
    <scope>NUCLEOTIDE SEQUENCE [LARGE SCALE GENOMIC DNA]</scope>
    <source>
        <strain evidence="8">AATW-2023a</strain>
        <tissue evidence="8">Whole specimen</tissue>
    </source>
</reference>
<feature type="transmembrane region" description="Helical" evidence="6">
    <location>
        <begin position="263"/>
        <end position="284"/>
    </location>
</feature>
<dbReference type="PANTHER" id="PTHR12011:SF347">
    <property type="entry name" value="FI21270P1-RELATED"/>
    <property type="match status" value="1"/>
</dbReference>
<dbReference type="InterPro" id="IPR017981">
    <property type="entry name" value="GPCR_2-like_7TM"/>
</dbReference>
<dbReference type="PROSITE" id="PS50261">
    <property type="entry name" value="G_PROTEIN_RECEP_F2_4"/>
    <property type="match status" value="1"/>
</dbReference>
<organism evidence="8 9">
    <name type="scientific">Patella caerulea</name>
    <name type="common">Rayed Mediterranean limpet</name>
    <dbReference type="NCBI Taxonomy" id="87958"/>
    <lineage>
        <taxon>Eukaryota</taxon>
        <taxon>Metazoa</taxon>
        <taxon>Spiralia</taxon>
        <taxon>Lophotrochozoa</taxon>
        <taxon>Mollusca</taxon>
        <taxon>Gastropoda</taxon>
        <taxon>Patellogastropoda</taxon>
        <taxon>Patelloidea</taxon>
        <taxon>Patellidae</taxon>
        <taxon>Patella</taxon>
    </lineage>
</organism>
<feature type="transmembrane region" description="Helical" evidence="6">
    <location>
        <begin position="69"/>
        <end position="87"/>
    </location>
</feature>
<dbReference type="PRINTS" id="PR00249">
    <property type="entry name" value="GPCRSECRETIN"/>
</dbReference>
<dbReference type="GO" id="GO:0004930">
    <property type="term" value="F:G protein-coupled receptor activity"/>
    <property type="evidence" value="ECO:0007669"/>
    <property type="project" value="InterPro"/>
</dbReference>
<evidence type="ECO:0000256" key="5">
    <source>
        <dbReference type="SAM" id="MobiDB-lite"/>
    </source>
</evidence>
<feature type="transmembrane region" description="Helical" evidence="6">
    <location>
        <begin position="224"/>
        <end position="243"/>
    </location>
</feature>
<dbReference type="PANTHER" id="PTHR12011">
    <property type="entry name" value="ADHESION G-PROTEIN COUPLED RECEPTOR"/>
    <property type="match status" value="1"/>
</dbReference>
<dbReference type="Pfam" id="PF00002">
    <property type="entry name" value="7tm_2"/>
    <property type="match status" value="1"/>
</dbReference>
<keyword evidence="9" id="KW-1185">Reference proteome</keyword>
<proteinExistence type="predicted"/>
<gene>
    <name evidence="8" type="ORF">SNE40_012510</name>
</gene>
<dbReference type="AlphaFoldDB" id="A0AAN8JUL6"/>
<comment type="subcellular location">
    <subcellularLocation>
        <location evidence="1">Membrane</location>
        <topology evidence="1">Multi-pass membrane protein</topology>
    </subcellularLocation>
</comment>
<dbReference type="Proteomes" id="UP001347796">
    <property type="component" value="Unassembled WGS sequence"/>
</dbReference>
<dbReference type="Gene3D" id="1.20.1070.10">
    <property type="entry name" value="Rhodopsin 7-helix transmembrane proteins"/>
    <property type="match status" value="1"/>
</dbReference>
<dbReference type="GO" id="GO:0005886">
    <property type="term" value="C:plasma membrane"/>
    <property type="evidence" value="ECO:0007669"/>
    <property type="project" value="TreeGrafter"/>
</dbReference>
<protein>
    <recommendedName>
        <fullName evidence="7">G-protein coupled receptors family 2 profile 2 domain-containing protein</fullName>
    </recommendedName>
</protein>
<comment type="caution">
    <text evidence="8">The sequence shown here is derived from an EMBL/GenBank/DDBJ whole genome shotgun (WGS) entry which is preliminary data.</text>
</comment>
<evidence type="ECO:0000259" key="7">
    <source>
        <dbReference type="PROSITE" id="PS50261"/>
    </source>
</evidence>
<dbReference type="EMBL" id="JAZGQO010000008">
    <property type="protein sequence ID" value="KAK6180338.1"/>
    <property type="molecule type" value="Genomic_DNA"/>
</dbReference>
<feature type="transmembrane region" description="Helical" evidence="6">
    <location>
        <begin position="140"/>
        <end position="161"/>
    </location>
</feature>
<evidence type="ECO:0000256" key="4">
    <source>
        <dbReference type="ARBA" id="ARBA00023136"/>
    </source>
</evidence>
<evidence type="ECO:0000313" key="8">
    <source>
        <dbReference type="EMBL" id="KAK6180338.1"/>
    </source>
</evidence>
<evidence type="ECO:0000256" key="2">
    <source>
        <dbReference type="ARBA" id="ARBA00022692"/>
    </source>
</evidence>
<dbReference type="GO" id="GO:0007166">
    <property type="term" value="P:cell surface receptor signaling pathway"/>
    <property type="evidence" value="ECO:0007669"/>
    <property type="project" value="InterPro"/>
</dbReference>